<accession>A0A0F9L7I4</accession>
<evidence type="ECO:0000313" key="1">
    <source>
        <dbReference type="EMBL" id="KKM83331.1"/>
    </source>
</evidence>
<dbReference type="AlphaFoldDB" id="A0A0F9L7I4"/>
<protein>
    <submittedName>
        <fullName evidence="1">Uncharacterized protein</fullName>
    </submittedName>
</protein>
<reference evidence="1" key="1">
    <citation type="journal article" date="2015" name="Nature">
        <title>Complex archaea that bridge the gap between prokaryotes and eukaryotes.</title>
        <authorList>
            <person name="Spang A."/>
            <person name="Saw J.H."/>
            <person name="Jorgensen S.L."/>
            <person name="Zaremba-Niedzwiedzka K."/>
            <person name="Martijn J."/>
            <person name="Lind A.E."/>
            <person name="van Eijk R."/>
            <person name="Schleper C."/>
            <person name="Guy L."/>
            <person name="Ettema T.J."/>
        </authorList>
    </citation>
    <scope>NUCLEOTIDE SEQUENCE</scope>
</reference>
<comment type="caution">
    <text evidence="1">The sequence shown here is derived from an EMBL/GenBank/DDBJ whole genome shotgun (WGS) entry which is preliminary data.</text>
</comment>
<name>A0A0F9L7I4_9ZZZZ</name>
<proteinExistence type="predicted"/>
<sequence length="134" mass="15969">MDKIVGYPKLVKFISVNEFRLNINNKNKKLKKQNKVIKISYENDFLDLDFYWIGWSWGWAISTLRDPNGEIKVRIAKVKKNNEFPETEMFDWDELNPREKANLKESGGHVNFKNIREVEAVFSKLREKFESLKN</sequence>
<organism evidence="1">
    <name type="scientific">marine sediment metagenome</name>
    <dbReference type="NCBI Taxonomy" id="412755"/>
    <lineage>
        <taxon>unclassified sequences</taxon>
        <taxon>metagenomes</taxon>
        <taxon>ecological metagenomes</taxon>
    </lineage>
</organism>
<gene>
    <name evidence="1" type="ORF">LCGC14_1310490</name>
</gene>
<dbReference type="EMBL" id="LAZR01007730">
    <property type="protein sequence ID" value="KKM83331.1"/>
    <property type="molecule type" value="Genomic_DNA"/>
</dbReference>